<evidence type="ECO:0000256" key="6">
    <source>
        <dbReference type="ARBA" id="ARBA00022960"/>
    </source>
</evidence>
<feature type="transmembrane region" description="Helical" evidence="12">
    <location>
        <begin position="277"/>
        <end position="294"/>
    </location>
</feature>
<keyword evidence="9 12" id="KW-0472">Membrane</keyword>
<evidence type="ECO:0000313" key="14">
    <source>
        <dbReference type="EMBL" id="QZA58497.1"/>
    </source>
</evidence>
<keyword evidence="12" id="KW-0460">Magnesium</keyword>
<keyword evidence="7 12" id="KW-0573">Peptidoglycan synthesis</keyword>
<feature type="transmembrane region" description="Helical" evidence="12">
    <location>
        <begin position="326"/>
        <end position="346"/>
    </location>
</feature>
<evidence type="ECO:0000256" key="1">
    <source>
        <dbReference type="ARBA" id="ARBA00004141"/>
    </source>
</evidence>
<comment type="pathway">
    <text evidence="12">Cell wall biogenesis; peptidoglycan biosynthesis.</text>
</comment>
<evidence type="ECO:0000256" key="5">
    <source>
        <dbReference type="ARBA" id="ARBA00022692"/>
    </source>
</evidence>
<keyword evidence="12" id="KW-1003">Cell membrane</keyword>
<evidence type="ECO:0000256" key="2">
    <source>
        <dbReference type="ARBA" id="ARBA00005583"/>
    </source>
</evidence>
<keyword evidence="5 12" id="KW-0812">Transmembrane</keyword>
<feature type="transmembrane region" description="Helical" evidence="12">
    <location>
        <begin position="139"/>
        <end position="155"/>
    </location>
</feature>
<dbReference type="NCBIfam" id="TIGR00445">
    <property type="entry name" value="mraY"/>
    <property type="match status" value="1"/>
</dbReference>
<comment type="cofactor">
    <cofactor evidence="12">
        <name>Mg(2+)</name>
        <dbReference type="ChEBI" id="CHEBI:18420"/>
    </cofactor>
</comment>
<dbReference type="Pfam" id="PF10555">
    <property type="entry name" value="MraY_sig1"/>
    <property type="match status" value="1"/>
</dbReference>
<feature type="transmembrane region" description="Helical" evidence="12">
    <location>
        <begin position="377"/>
        <end position="396"/>
    </location>
</feature>
<comment type="similarity">
    <text evidence="2 12">Belongs to the glycosyltransferase 4 family. MraY subfamily.</text>
</comment>
<keyword evidence="15" id="KW-1185">Reference proteome</keyword>
<evidence type="ECO:0000256" key="4">
    <source>
        <dbReference type="ARBA" id="ARBA00022679"/>
    </source>
</evidence>
<dbReference type="EMBL" id="CP075585">
    <property type="protein sequence ID" value="QZA58497.1"/>
    <property type="molecule type" value="Genomic_DNA"/>
</dbReference>
<keyword evidence="8 12" id="KW-1133">Transmembrane helix</keyword>
<evidence type="ECO:0000256" key="12">
    <source>
        <dbReference type="HAMAP-Rule" id="MF_00038"/>
    </source>
</evidence>
<gene>
    <name evidence="12" type="primary">mraY</name>
    <name evidence="14" type="ORF">RHAB15C_0000371</name>
</gene>
<dbReference type="InterPro" id="IPR018480">
    <property type="entry name" value="PNAcMuramoyl-5peptid_Trfase_CS"/>
</dbReference>
<dbReference type="InterPro" id="IPR000715">
    <property type="entry name" value="Glycosyl_transferase_4"/>
</dbReference>
<evidence type="ECO:0000256" key="8">
    <source>
        <dbReference type="ARBA" id="ARBA00022989"/>
    </source>
</evidence>
<keyword evidence="4 12" id="KW-0808">Transferase</keyword>
<keyword evidence="3 12" id="KW-0132">Cell division</keyword>
<dbReference type="RefSeq" id="WP_194844971.1">
    <property type="nucleotide sequence ID" value="NZ_CP075585.1"/>
</dbReference>
<dbReference type="HAMAP" id="MF_00038">
    <property type="entry name" value="MraY"/>
    <property type="match status" value="1"/>
</dbReference>
<sequence length="399" mass="44618">MILFIYQYLSSLGIPLHSVFTYSSTRMMLAALSSLLCAIWVGPYCIRRLYALKTGQSIRVEDCPLLAELHQKKKDTPTMGGIFLLFSALISLILWMDWTSSFTLMLCLLTLGLAAIGGIDDYLKMKLKNSKGMKARTKLLMQLFITLGICSYLYLPQLTQEDLLRPPIAKEWIKKSKTEGEWKVLNTQQYMGYYFVPFIKKPLFKLTGLSLFLGIFLSVFVITGSSNAVNLTDGLDGLASGCLIMVAVVLGIVAFLSNNKEIARYLNILYIEQSGEIAIYLFAVIGATLGFLWYNGFPAQVFMGDIGSLSLGGIIGFSAVLLRRELLLALVGGVFVAETLSVILQVGSYKLRNRKRIFLCTPLHHHFEYKGWSETKVVIRFWIIGLILALFGLASLKFQ</sequence>
<proteinExistence type="inferred from homology"/>
<feature type="transmembrane region" description="Helical" evidence="12">
    <location>
        <begin position="27"/>
        <end position="46"/>
    </location>
</feature>
<evidence type="ECO:0000256" key="7">
    <source>
        <dbReference type="ARBA" id="ARBA00022984"/>
    </source>
</evidence>
<dbReference type="InterPro" id="IPR003524">
    <property type="entry name" value="PNAcMuramoyl-5peptid_Trfase"/>
</dbReference>
<comment type="catalytic activity">
    <reaction evidence="12">
        <text>UDP-N-acetyl-alpha-D-muramoyl-L-alanyl-gamma-D-glutamyl-meso-2,6-diaminopimeloyl-D-alanyl-D-alanine + di-trans,octa-cis-undecaprenyl phosphate = di-trans,octa-cis-undecaprenyl diphospho-N-acetyl-alpha-D-muramoyl-L-alanyl-D-glutamyl-meso-2,6-diaminopimeloyl-D-alanyl-D-alanine + UMP</text>
        <dbReference type="Rhea" id="RHEA:28386"/>
        <dbReference type="ChEBI" id="CHEBI:57865"/>
        <dbReference type="ChEBI" id="CHEBI:60392"/>
        <dbReference type="ChEBI" id="CHEBI:61386"/>
        <dbReference type="ChEBI" id="CHEBI:61387"/>
        <dbReference type="EC" id="2.7.8.13"/>
    </reaction>
</comment>
<evidence type="ECO:0000256" key="3">
    <source>
        <dbReference type="ARBA" id="ARBA00022618"/>
    </source>
</evidence>
<dbReference type="Pfam" id="PF00953">
    <property type="entry name" value="Glycos_transf_4"/>
    <property type="match status" value="1"/>
</dbReference>
<evidence type="ECO:0000313" key="15">
    <source>
        <dbReference type="Proteomes" id="UP000822862"/>
    </source>
</evidence>
<keyword evidence="10 12" id="KW-0131">Cell cycle</keyword>
<dbReference type="Proteomes" id="UP000822862">
    <property type="component" value="Chromosome"/>
</dbReference>
<dbReference type="PROSITE" id="PS01347">
    <property type="entry name" value="MRAY_1"/>
    <property type="match status" value="1"/>
</dbReference>
<evidence type="ECO:0000256" key="10">
    <source>
        <dbReference type="ARBA" id="ARBA00023306"/>
    </source>
</evidence>
<accession>A0ABX8YYZ8</accession>
<keyword evidence="12" id="KW-0479">Metal-binding</keyword>
<dbReference type="PANTHER" id="PTHR22926">
    <property type="entry name" value="PHOSPHO-N-ACETYLMURAMOYL-PENTAPEPTIDE-TRANSFERASE"/>
    <property type="match status" value="1"/>
</dbReference>
<name>A0ABX8YYZ8_9BACT</name>
<protein>
    <recommendedName>
        <fullName evidence="12 13">Phospho-N-acetylmuramoyl-pentapeptide-transferase</fullName>
        <ecNumber evidence="12 13">2.7.8.13</ecNumber>
    </recommendedName>
    <alternativeName>
        <fullName evidence="12">UDP-MurNAc-pentapeptide phosphotransferase</fullName>
    </alternativeName>
</protein>
<reference evidence="14 15" key="2">
    <citation type="submission" date="2021-05" db="EMBL/GenBank/DDBJ databases">
        <title>Ecology and evolution of chlamydial symbionts of arthropods.</title>
        <authorList>
            <person name="Halter T."/>
            <person name="Sixt B.S."/>
            <person name="Toenshoff E.R."/>
            <person name="Koestlbacher S."/>
            <person name="Schulz F."/>
            <person name="Kostanjsek R."/>
            <person name="Collingro A."/>
            <person name="Hendrickx F."/>
            <person name="Horn M."/>
        </authorList>
    </citation>
    <scope>NUCLEOTIDE SEQUENCE [LARGE SCALE GENOMIC DNA]</scope>
    <source>
        <strain evidence="14 15">15C</strain>
    </source>
</reference>
<comment type="subcellular location">
    <subcellularLocation>
        <location evidence="12">Cell membrane</location>
        <topology evidence="12">Multi-pass membrane protein</topology>
    </subcellularLocation>
    <subcellularLocation>
        <location evidence="1">Membrane</location>
        <topology evidence="1">Multi-pass membrane protein</topology>
    </subcellularLocation>
</comment>
<feature type="transmembrane region" description="Helical" evidence="12">
    <location>
        <begin position="78"/>
        <end position="96"/>
    </location>
</feature>
<keyword evidence="6 12" id="KW-0133">Cell shape</keyword>
<dbReference type="PANTHER" id="PTHR22926:SF5">
    <property type="entry name" value="PHOSPHO-N-ACETYLMURAMOYL-PENTAPEPTIDE-TRANSFERASE HOMOLOG"/>
    <property type="match status" value="1"/>
</dbReference>
<evidence type="ECO:0000256" key="13">
    <source>
        <dbReference type="NCBIfam" id="TIGR00445"/>
    </source>
</evidence>
<dbReference type="GO" id="GO:0016740">
    <property type="term" value="F:transferase activity"/>
    <property type="evidence" value="ECO:0007669"/>
    <property type="project" value="UniProtKB-KW"/>
</dbReference>
<dbReference type="PROSITE" id="PS01348">
    <property type="entry name" value="MRAY_2"/>
    <property type="match status" value="1"/>
</dbReference>
<evidence type="ECO:0000256" key="9">
    <source>
        <dbReference type="ARBA" id="ARBA00023136"/>
    </source>
</evidence>
<comment type="function">
    <text evidence="12">Catalyzes the initial step of the lipid cycle reactions in the biosynthesis of the cell wall peptidoglycan: transfers peptidoglycan precursor phospho-MurNAc-pentapeptide from UDP-MurNAc-pentapeptide onto the lipid carrier undecaprenyl phosphate, yielding undecaprenyl-pyrophosphoryl-MurNAc-pentapeptide, known as lipid I.</text>
</comment>
<keyword evidence="11 12" id="KW-0961">Cell wall biogenesis/degradation</keyword>
<feature type="transmembrane region" description="Helical" evidence="12">
    <location>
        <begin position="301"/>
        <end position="320"/>
    </location>
</feature>
<dbReference type="CDD" id="cd06852">
    <property type="entry name" value="GT_MraY"/>
    <property type="match status" value="1"/>
</dbReference>
<feature type="transmembrane region" description="Helical" evidence="12">
    <location>
        <begin position="203"/>
        <end position="223"/>
    </location>
</feature>
<feature type="transmembrane region" description="Helical" evidence="12">
    <location>
        <begin position="102"/>
        <end position="119"/>
    </location>
</feature>
<organism evidence="14 15">
    <name type="scientific">Candidatus Rhabdochlamydia porcellionis</name>
    <dbReference type="NCBI Taxonomy" id="225148"/>
    <lineage>
        <taxon>Bacteria</taxon>
        <taxon>Pseudomonadati</taxon>
        <taxon>Chlamydiota</taxon>
        <taxon>Chlamydiia</taxon>
        <taxon>Parachlamydiales</taxon>
        <taxon>Candidatus Rhabdochlamydiaceae</taxon>
        <taxon>Candidatus Rhabdochlamydia</taxon>
    </lineage>
</organism>
<evidence type="ECO:0000256" key="11">
    <source>
        <dbReference type="ARBA" id="ARBA00023316"/>
    </source>
</evidence>
<reference evidence="14 15" key="1">
    <citation type="submission" date="2020-01" db="EMBL/GenBank/DDBJ databases">
        <authorList>
            <person name="Sixt B."/>
            <person name="Schulz F."/>
            <person name="Kostanjsek R."/>
            <person name="Koestlbacher S."/>
            <person name="Collingro A."/>
            <person name="Toenshoff E."/>
            <person name="Horn M."/>
        </authorList>
    </citation>
    <scope>NUCLEOTIDE SEQUENCE [LARGE SCALE GENOMIC DNA]</scope>
    <source>
        <strain evidence="14 15">15C</strain>
    </source>
</reference>
<dbReference type="EC" id="2.7.8.13" evidence="12 13"/>
<feature type="transmembrane region" description="Helical" evidence="12">
    <location>
        <begin position="235"/>
        <end position="257"/>
    </location>
</feature>